<dbReference type="EMBL" id="DAEPXK010000009">
    <property type="protein sequence ID" value="HBH1541704.1"/>
    <property type="molecule type" value="Genomic_DNA"/>
</dbReference>
<sequence length="212" mass="24516">MEVNNIYIKLMDVRIKFNKLDIKKSGQNKFANFKYFELADFLPQATELLQEAKLCPIVTFTNDYATLTLINGEKPTEEIIFTSPMRELQLKGSNELQALGGIETYQTRYLYIQLLNITENDTFDATSGKEDYKRNDLTNSSIKASENGQIKISQNQIKRLFSIGNTIGKDSDRVKSEVYYKFNKEVKDLSKQEYDQICVGYEKLQREKGIIK</sequence>
<reference evidence="4" key="4">
    <citation type="submission" date="2021-06" db="EMBL/GenBank/DDBJ databases">
        <authorList>
            <consortium name="NCBI Pathogen Detection Project"/>
        </authorList>
    </citation>
    <scope>NUCLEOTIDE SEQUENCE</scope>
    <source>
        <strain evidence="4">HN1000</strain>
    </source>
</reference>
<evidence type="ECO:0000313" key="4">
    <source>
        <dbReference type="EMBL" id="HBH1541704.1"/>
    </source>
</evidence>
<dbReference type="EMBL" id="LK933005">
    <property type="protein sequence ID" value="CDT23265.1"/>
    <property type="molecule type" value="Genomic_DNA"/>
</dbReference>
<dbReference type="InterPro" id="IPR007499">
    <property type="entry name" value="ERF_bacteria_virus"/>
</dbReference>
<reference evidence="3" key="1">
    <citation type="submission" date="2014-07" db="EMBL/GenBank/DDBJ databases">
        <authorList>
            <person name="Monot Marc"/>
        </authorList>
    </citation>
    <scope>NUCLEOTIDE SEQUENCE</scope>
    <source>
        <strain evidence="3">7032989</strain>
        <strain evidence="1">7032994</strain>
    </source>
</reference>
<reference evidence="5 6" key="2">
    <citation type="submission" date="2017-02" db="EMBL/GenBank/DDBJ databases">
        <authorList>
            <consortium name="Pathogen Informatics"/>
        </authorList>
    </citation>
    <scope>NUCLEOTIDE SEQUENCE [LARGE SCALE GENOMIC DNA]</scope>
    <source>
        <strain evidence="5 6">VRECD0157</strain>
    </source>
</reference>
<evidence type="ECO:0000313" key="3">
    <source>
        <dbReference type="EMBL" id="CDT23265.1"/>
    </source>
</evidence>
<dbReference type="AlphaFoldDB" id="A0A069AVU4"/>
<accession>A0A069AVU4</accession>
<dbReference type="Pfam" id="PF04404">
    <property type="entry name" value="ERF"/>
    <property type="match status" value="1"/>
</dbReference>
<dbReference type="RefSeq" id="WP_021365382.1">
    <property type="nucleotide sequence ID" value="NZ_AP031492.1"/>
</dbReference>
<evidence type="ECO:0000313" key="6">
    <source>
        <dbReference type="Proteomes" id="UP000189137"/>
    </source>
</evidence>
<dbReference type="EMBL" id="FUPS01000001">
    <property type="protein sequence ID" value="SJR87206.1"/>
    <property type="molecule type" value="Genomic_DNA"/>
</dbReference>
<dbReference type="Proteomes" id="UP000878956">
    <property type="component" value="Unassembled WGS sequence"/>
</dbReference>
<dbReference type="EMBL" id="LK932344">
    <property type="protein sequence ID" value="CDS83017.1"/>
    <property type="molecule type" value="Genomic_DNA"/>
</dbReference>
<gene>
    <name evidence="3" type="ORF">BN1095_340353</name>
    <name evidence="2" type="ORF">BN1096_350063</name>
    <name evidence="1" type="ORF">BN1097_1370013</name>
    <name evidence="4" type="ORF">KRM00_001171</name>
    <name evidence="5" type="ORF">SAMEA3375112_00498</name>
</gene>
<organism evidence="3">
    <name type="scientific">Clostridioides difficile</name>
    <name type="common">Peptoclostridium difficile</name>
    <dbReference type="NCBI Taxonomy" id="1496"/>
    <lineage>
        <taxon>Bacteria</taxon>
        <taxon>Bacillati</taxon>
        <taxon>Bacillota</taxon>
        <taxon>Clostridia</taxon>
        <taxon>Peptostreptococcales</taxon>
        <taxon>Peptostreptococcaceae</taxon>
        <taxon>Clostridioides</taxon>
    </lineage>
</organism>
<evidence type="ECO:0000313" key="2">
    <source>
        <dbReference type="EMBL" id="CDS84648.1"/>
    </source>
</evidence>
<name>A0A069AVU4_CLODI</name>
<protein>
    <submittedName>
        <fullName evidence="4">ERF family protein</fullName>
    </submittedName>
    <submittedName>
        <fullName evidence="5">ERF superfamily</fullName>
    </submittedName>
    <submittedName>
        <fullName evidence="3">Putative phage essential recombination function protein</fullName>
    </submittedName>
</protein>
<reference evidence="4" key="3">
    <citation type="journal article" date="2018" name="Genome Biol.">
        <title>SKESA: strategic k-mer extension for scrupulous assemblies.</title>
        <authorList>
            <person name="Souvorov A."/>
            <person name="Agarwala R."/>
            <person name="Lipman D.J."/>
        </authorList>
    </citation>
    <scope>NUCLEOTIDE SEQUENCE</scope>
    <source>
        <strain evidence="4">HN1000</strain>
    </source>
</reference>
<dbReference type="Proteomes" id="UP000189137">
    <property type="component" value="Unassembled WGS sequence"/>
</dbReference>
<proteinExistence type="predicted"/>
<dbReference type="EMBL" id="LK932486">
    <property type="protein sequence ID" value="CDS84648.1"/>
    <property type="molecule type" value="Genomic_DNA"/>
</dbReference>
<evidence type="ECO:0000313" key="1">
    <source>
        <dbReference type="EMBL" id="CDS83017.1"/>
    </source>
</evidence>
<evidence type="ECO:0000313" key="5">
    <source>
        <dbReference type="EMBL" id="SJR87206.1"/>
    </source>
</evidence>